<dbReference type="OrthoDB" id="2588832at2759"/>
<gene>
    <name evidence="4" type="ORF">CTOB1V02_LOCUS10634</name>
</gene>
<evidence type="ECO:0000259" key="3">
    <source>
        <dbReference type="Pfam" id="PF21343"/>
    </source>
</evidence>
<reference evidence="4" key="1">
    <citation type="submission" date="2020-11" db="EMBL/GenBank/DDBJ databases">
        <authorList>
            <person name="Tran Van P."/>
        </authorList>
    </citation>
    <scope>NUCLEOTIDE SEQUENCE</scope>
</reference>
<dbReference type="GO" id="GO:0016627">
    <property type="term" value="F:oxidoreductase activity, acting on the CH-CH group of donors"/>
    <property type="evidence" value="ECO:0007669"/>
    <property type="project" value="InterPro"/>
</dbReference>
<proteinExistence type="predicted"/>
<evidence type="ECO:0000256" key="1">
    <source>
        <dbReference type="ARBA" id="ARBA00022946"/>
    </source>
</evidence>
<dbReference type="EMBL" id="OB665178">
    <property type="protein sequence ID" value="CAD7232807.1"/>
    <property type="molecule type" value="Genomic_DNA"/>
</dbReference>
<dbReference type="InterPro" id="IPR049448">
    <property type="entry name" value="ACAD9/ACADV-like_C"/>
</dbReference>
<protein>
    <recommendedName>
        <fullName evidence="3">ACAD9/ACADV-like C-terminal domain-containing protein</fullName>
    </recommendedName>
</protein>
<organism evidence="4">
    <name type="scientific">Cyprideis torosa</name>
    <dbReference type="NCBI Taxonomy" id="163714"/>
    <lineage>
        <taxon>Eukaryota</taxon>
        <taxon>Metazoa</taxon>
        <taxon>Ecdysozoa</taxon>
        <taxon>Arthropoda</taxon>
        <taxon>Crustacea</taxon>
        <taxon>Oligostraca</taxon>
        <taxon>Ostracoda</taxon>
        <taxon>Podocopa</taxon>
        <taxon>Podocopida</taxon>
        <taxon>Cytherocopina</taxon>
        <taxon>Cytheroidea</taxon>
        <taxon>Cytherideidae</taxon>
        <taxon>Cyprideis</taxon>
    </lineage>
</organism>
<evidence type="ECO:0000313" key="4">
    <source>
        <dbReference type="EMBL" id="CAD7232807.1"/>
    </source>
</evidence>
<dbReference type="InterPro" id="IPR036250">
    <property type="entry name" value="AcylCo_DH-like_C"/>
</dbReference>
<dbReference type="AlphaFoldDB" id="A0A7R8ZSI8"/>
<evidence type="ECO:0000256" key="2">
    <source>
        <dbReference type="ARBA" id="ARBA00023002"/>
    </source>
</evidence>
<sequence>MKGPGLERRLRDLRIFRIFEGTNDILRLFVALTGIQYAGGHLRELQKALKNPAANLGIILDRELVIHEQFLLNRLADAAIEIYAMSCVLSRASRAQQRKDHSAQIEKNMAQVYCSEASDRIQLNLTALKSGIQRQNFKQMTEISNEICEVGGVVQNNPVGF</sequence>
<name>A0A7R8ZSI8_9CRUS</name>
<feature type="domain" description="ACAD9/ACADV-like C-terminal" evidence="3">
    <location>
        <begin position="65"/>
        <end position="153"/>
    </location>
</feature>
<keyword evidence="1" id="KW-0809">Transit peptide</keyword>
<dbReference type="SUPFAM" id="SSF47203">
    <property type="entry name" value="Acyl-CoA dehydrogenase C-terminal domain-like"/>
    <property type="match status" value="2"/>
</dbReference>
<keyword evidence="2" id="KW-0560">Oxidoreductase</keyword>
<accession>A0A7R8ZSI8</accession>
<dbReference type="Pfam" id="PF21343">
    <property type="entry name" value="ACAD9-ACADV_C"/>
    <property type="match status" value="1"/>
</dbReference>
<dbReference type="Gene3D" id="1.20.140.10">
    <property type="entry name" value="Butyryl-CoA Dehydrogenase, subunit A, domain 3"/>
    <property type="match status" value="2"/>
</dbReference>